<dbReference type="Proteomes" id="UP001642260">
    <property type="component" value="Unassembled WGS sequence"/>
</dbReference>
<reference evidence="2 3" key="1">
    <citation type="submission" date="2022-03" db="EMBL/GenBank/DDBJ databases">
        <authorList>
            <person name="Macdonald S."/>
            <person name="Ahmed S."/>
            <person name="Newling K."/>
        </authorList>
    </citation>
    <scope>NUCLEOTIDE SEQUENCE [LARGE SCALE GENOMIC DNA]</scope>
</reference>
<evidence type="ECO:0000313" key="2">
    <source>
        <dbReference type="EMBL" id="CAH8384562.1"/>
    </source>
</evidence>
<accession>A0ABC8LM85</accession>
<proteinExistence type="predicted"/>
<feature type="region of interest" description="Disordered" evidence="1">
    <location>
        <begin position="162"/>
        <end position="189"/>
    </location>
</feature>
<gene>
    <name evidence="2" type="ORF">ERUC_LOCUS37045</name>
</gene>
<evidence type="ECO:0000313" key="3">
    <source>
        <dbReference type="Proteomes" id="UP001642260"/>
    </source>
</evidence>
<dbReference type="PANTHER" id="PTHR46713">
    <property type="entry name" value="F13M7.16 PROTEIN"/>
    <property type="match status" value="1"/>
</dbReference>
<comment type="caution">
    <text evidence="2">The sequence shown here is derived from an EMBL/GenBank/DDBJ whole genome shotgun (WGS) entry which is preliminary data.</text>
</comment>
<dbReference type="PANTHER" id="PTHR46713:SF1">
    <property type="entry name" value="F13M7.16 PROTEIN"/>
    <property type="match status" value="1"/>
</dbReference>
<dbReference type="EMBL" id="CAKOAT010628487">
    <property type="protein sequence ID" value="CAH8384562.1"/>
    <property type="molecule type" value="Genomic_DNA"/>
</dbReference>
<feature type="region of interest" description="Disordered" evidence="1">
    <location>
        <begin position="106"/>
        <end position="143"/>
    </location>
</feature>
<dbReference type="AlphaFoldDB" id="A0ABC8LM85"/>
<keyword evidence="3" id="KW-1185">Reference proteome</keyword>
<sequence length="212" mass="23131">MLNVETSPLREDERLHCLEEALEKMKKKGVLDRNLDLNLIGMHQEARKEEINESVPDAKPFDANPHFLDLILLSDSSRNESVPDAKPFDANPHFLDLILLSDSSRVPASTGDRKIKKKTAAATAKPNGKPPASSPIQGSQSEKEQGILTLWIKTTETVKPISLGAPKPAMEIDNPDGSSGSGDAAEEMVVPHVDKSIFEELEAMGFPKSRAT</sequence>
<evidence type="ECO:0000256" key="1">
    <source>
        <dbReference type="SAM" id="MobiDB-lite"/>
    </source>
</evidence>
<name>A0ABC8LM85_ERUVS</name>
<organism evidence="2 3">
    <name type="scientific">Eruca vesicaria subsp. sativa</name>
    <name type="common">Garden rocket</name>
    <name type="synonym">Eruca sativa</name>
    <dbReference type="NCBI Taxonomy" id="29727"/>
    <lineage>
        <taxon>Eukaryota</taxon>
        <taxon>Viridiplantae</taxon>
        <taxon>Streptophyta</taxon>
        <taxon>Embryophyta</taxon>
        <taxon>Tracheophyta</taxon>
        <taxon>Spermatophyta</taxon>
        <taxon>Magnoliopsida</taxon>
        <taxon>eudicotyledons</taxon>
        <taxon>Gunneridae</taxon>
        <taxon>Pentapetalae</taxon>
        <taxon>rosids</taxon>
        <taxon>malvids</taxon>
        <taxon>Brassicales</taxon>
        <taxon>Brassicaceae</taxon>
        <taxon>Brassiceae</taxon>
        <taxon>Eruca</taxon>
    </lineage>
</organism>
<protein>
    <submittedName>
        <fullName evidence="2">Uncharacterized protein</fullName>
    </submittedName>
</protein>